<dbReference type="EMBL" id="HBIU01008753">
    <property type="protein sequence ID" value="CAE0624863.1"/>
    <property type="molecule type" value="Transcribed_RNA"/>
</dbReference>
<evidence type="ECO:0008006" key="4">
    <source>
        <dbReference type="Google" id="ProtNLM"/>
    </source>
</evidence>
<keyword evidence="2" id="KW-0732">Signal</keyword>
<gene>
    <name evidence="3" type="ORF">HAKA00212_LOCUS3530</name>
</gene>
<feature type="signal peptide" evidence="2">
    <location>
        <begin position="1"/>
        <end position="23"/>
    </location>
</feature>
<evidence type="ECO:0000256" key="1">
    <source>
        <dbReference type="SAM" id="MobiDB-lite"/>
    </source>
</evidence>
<dbReference type="PANTHER" id="PTHR36897">
    <property type="entry name" value="OS10G0351100-LIKE PROTEIN"/>
    <property type="match status" value="1"/>
</dbReference>
<proteinExistence type="predicted"/>
<reference evidence="3" key="1">
    <citation type="submission" date="2021-01" db="EMBL/GenBank/DDBJ databases">
        <authorList>
            <person name="Corre E."/>
            <person name="Pelletier E."/>
            <person name="Niang G."/>
            <person name="Scheremetjew M."/>
            <person name="Finn R."/>
            <person name="Kale V."/>
            <person name="Holt S."/>
            <person name="Cochrane G."/>
            <person name="Meng A."/>
            <person name="Brown T."/>
            <person name="Cohen L."/>
        </authorList>
    </citation>
    <scope>NUCLEOTIDE SEQUENCE</scope>
    <source>
        <strain evidence="3">CCMP3107</strain>
    </source>
</reference>
<evidence type="ECO:0000313" key="3">
    <source>
        <dbReference type="EMBL" id="CAE0624863.1"/>
    </source>
</evidence>
<evidence type="ECO:0000256" key="2">
    <source>
        <dbReference type="SAM" id="SignalP"/>
    </source>
</evidence>
<accession>A0A6V1NRK6</accession>
<feature type="region of interest" description="Disordered" evidence="1">
    <location>
        <begin position="234"/>
        <end position="257"/>
    </location>
</feature>
<protein>
    <recommendedName>
        <fullName evidence="4">N-acetyltransferase domain-containing protein</fullName>
    </recommendedName>
</protein>
<dbReference type="PANTHER" id="PTHR36897:SF2">
    <property type="entry name" value="OS10G0350800 PROTEIN"/>
    <property type="match status" value="1"/>
</dbReference>
<name>A0A6V1NRK6_HETAK</name>
<sequence length="257" mass="28307">MARTGLFTALLLFVLCHVLPGHGFHVPLDRNVLQQNCLCSGKKVLKHQRWMGASGDGPGSGVLSLEDIEAFAERQDLYLSVSTMGPLFRVVARDGEETILAYADGFTAGKFMHLDTLRVVRTRRKENATITKDMVTSLPGLLNAYVLGHARAQGCETVECLAIYDDERTHRKLVRAYQRIGYTKLREVEDGLGSFFDLIQWGGVGTLMTLNPEEYLKKWYGKIKGGAEEVAAANDNSSNVDEDGETGDLSDVFVSSS</sequence>
<organism evidence="3">
    <name type="scientific">Heterosigma akashiwo</name>
    <name type="common">Chromophytic alga</name>
    <name type="synonym">Heterosigma carterae</name>
    <dbReference type="NCBI Taxonomy" id="2829"/>
    <lineage>
        <taxon>Eukaryota</taxon>
        <taxon>Sar</taxon>
        <taxon>Stramenopiles</taxon>
        <taxon>Ochrophyta</taxon>
        <taxon>Raphidophyceae</taxon>
        <taxon>Chattonellales</taxon>
        <taxon>Chattonellaceae</taxon>
        <taxon>Heterosigma</taxon>
    </lineage>
</organism>
<dbReference type="AlphaFoldDB" id="A0A6V1NRK6"/>
<feature type="chain" id="PRO_5030160738" description="N-acetyltransferase domain-containing protein" evidence="2">
    <location>
        <begin position="24"/>
        <end position="257"/>
    </location>
</feature>